<dbReference type="InterPro" id="IPR050259">
    <property type="entry name" value="SDR"/>
</dbReference>
<keyword evidence="3" id="KW-1185">Reference proteome</keyword>
<dbReference type="PRINTS" id="PR00081">
    <property type="entry name" value="GDHRDH"/>
</dbReference>
<accession>A0A1T4NGR0</accession>
<dbReference type="PANTHER" id="PTHR42879">
    <property type="entry name" value="3-OXOACYL-(ACYL-CARRIER-PROTEIN) REDUCTASE"/>
    <property type="match status" value="1"/>
</dbReference>
<dbReference type="STRING" id="225324.SAMN02745126_02262"/>
<sequence>MAGRLKDKVAIVTGAAPRGEGVGNGMATAILFAREGAKVVLVNRSAERAEKLAVQIREEGGDASVFAGDVVQPETAEAMAAFAVKTYGRLDILHNNVGIGAPGTPETVTLSDWNRALETNLTTTMLCTKYCLPKMKESGGGSIIMVSSIAGALGLMGSPGAVAYATSKAGLHGFTLSVAADYATQNIRANCIIVGSVHTPMVAHLGTEARERRRKMVPMQTEGTAWDIAYGAVYLASDESRWVTGALLPIDGGLVSLRAWPR</sequence>
<dbReference type="SUPFAM" id="SSF51735">
    <property type="entry name" value="NAD(P)-binding Rossmann-fold domains"/>
    <property type="match status" value="1"/>
</dbReference>
<evidence type="ECO:0000313" key="2">
    <source>
        <dbReference type="EMBL" id="SJZ77928.1"/>
    </source>
</evidence>
<dbReference type="CDD" id="cd05233">
    <property type="entry name" value="SDR_c"/>
    <property type="match status" value="1"/>
</dbReference>
<dbReference type="Proteomes" id="UP000190092">
    <property type="component" value="Unassembled WGS sequence"/>
</dbReference>
<comment type="similarity">
    <text evidence="1">Belongs to the short-chain dehydrogenases/reductases (SDR) family.</text>
</comment>
<dbReference type="RefSeq" id="WP_170920892.1">
    <property type="nucleotide sequence ID" value="NZ_FUWJ01000002.1"/>
</dbReference>
<dbReference type="PRINTS" id="PR00080">
    <property type="entry name" value="SDRFAMILY"/>
</dbReference>
<dbReference type="EMBL" id="FUWJ01000002">
    <property type="protein sequence ID" value="SJZ77928.1"/>
    <property type="molecule type" value="Genomic_DNA"/>
</dbReference>
<dbReference type="AlphaFoldDB" id="A0A1T4NGR0"/>
<proteinExistence type="inferred from homology"/>
<reference evidence="3" key="1">
    <citation type="submission" date="2017-02" db="EMBL/GenBank/DDBJ databases">
        <authorList>
            <person name="Varghese N."/>
            <person name="Submissions S."/>
        </authorList>
    </citation>
    <scope>NUCLEOTIDE SEQUENCE [LARGE SCALE GENOMIC DNA]</scope>
    <source>
        <strain evidence="3">ATCC 27094</strain>
    </source>
</reference>
<dbReference type="InterPro" id="IPR036291">
    <property type="entry name" value="NAD(P)-bd_dom_sf"/>
</dbReference>
<organism evidence="2 3">
    <name type="scientific">Enhydrobacter aerosaccus</name>
    <dbReference type="NCBI Taxonomy" id="225324"/>
    <lineage>
        <taxon>Bacteria</taxon>
        <taxon>Pseudomonadati</taxon>
        <taxon>Pseudomonadota</taxon>
        <taxon>Alphaproteobacteria</taxon>
        <taxon>Hyphomicrobiales</taxon>
        <taxon>Enhydrobacter</taxon>
    </lineage>
</organism>
<dbReference type="PANTHER" id="PTHR42879:SF2">
    <property type="entry name" value="3-OXOACYL-[ACYL-CARRIER-PROTEIN] REDUCTASE FABG"/>
    <property type="match status" value="1"/>
</dbReference>
<dbReference type="FunFam" id="3.40.50.720:FF:000084">
    <property type="entry name" value="Short-chain dehydrogenase reductase"/>
    <property type="match status" value="1"/>
</dbReference>
<evidence type="ECO:0000256" key="1">
    <source>
        <dbReference type="ARBA" id="ARBA00006484"/>
    </source>
</evidence>
<dbReference type="Pfam" id="PF13561">
    <property type="entry name" value="adh_short_C2"/>
    <property type="match status" value="1"/>
</dbReference>
<protein>
    <submittedName>
        <fullName evidence="2">NAD(P)-dependent dehydrogenase, short-chain alcohol dehydrogenase family</fullName>
    </submittedName>
</protein>
<dbReference type="InterPro" id="IPR002347">
    <property type="entry name" value="SDR_fam"/>
</dbReference>
<gene>
    <name evidence="2" type="ORF">SAMN02745126_02262</name>
</gene>
<name>A0A1T4NGR0_9HYPH</name>
<evidence type="ECO:0000313" key="3">
    <source>
        <dbReference type="Proteomes" id="UP000190092"/>
    </source>
</evidence>
<dbReference type="Gene3D" id="3.40.50.720">
    <property type="entry name" value="NAD(P)-binding Rossmann-like Domain"/>
    <property type="match status" value="1"/>
</dbReference>